<dbReference type="PANTHER" id="PTHR31082">
    <property type="entry name" value="PHEROMONE-REGULATED MEMBRANE PROTEIN 10"/>
    <property type="match status" value="1"/>
</dbReference>
<feature type="transmembrane region" description="Helical" evidence="3">
    <location>
        <begin position="222"/>
        <end position="241"/>
    </location>
</feature>
<feature type="domain" description="Threonine/serine exporter-like N-terminal" evidence="4">
    <location>
        <begin position="37"/>
        <end position="273"/>
    </location>
</feature>
<feature type="transmembrane region" description="Helical" evidence="3">
    <location>
        <begin position="340"/>
        <end position="357"/>
    </location>
</feature>
<feature type="transmembrane region" description="Helical" evidence="3">
    <location>
        <begin position="139"/>
        <end position="159"/>
    </location>
</feature>
<evidence type="ECO:0000313" key="6">
    <source>
        <dbReference type="Proteomes" id="UP000543598"/>
    </source>
</evidence>
<dbReference type="AlphaFoldDB" id="A0A7Y2M1B8"/>
<dbReference type="GO" id="GO:0022857">
    <property type="term" value="F:transmembrane transporter activity"/>
    <property type="evidence" value="ECO:0007669"/>
    <property type="project" value="InterPro"/>
</dbReference>
<gene>
    <name evidence="5" type="ORF">HLA99_10035</name>
</gene>
<keyword evidence="6" id="KW-1185">Reference proteome</keyword>
<feature type="transmembrane region" description="Helical" evidence="3">
    <location>
        <begin position="288"/>
        <end position="308"/>
    </location>
</feature>
<dbReference type="Pfam" id="PF06738">
    <property type="entry name" value="ThrE"/>
    <property type="match status" value="1"/>
</dbReference>
<feature type="transmembrane region" description="Helical" evidence="3">
    <location>
        <begin position="398"/>
        <end position="418"/>
    </location>
</feature>
<proteinExistence type="inferred from homology"/>
<feature type="transmembrane region" description="Helical" evidence="3">
    <location>
        <begin position="369"/>
        <end position="392"/>
    </location>
</feature>
<keyword evidence="3" id="KW-0472">Membrane</keyword>
<dbReference type="RefSeq" id="WP_167039277.1">
    <property type="nucleotide sequence ID" value="NZ_BAAANA010000001.1"/>
</dbReference>
<keyword evidence="3" id="KW-1133">Transmembrane helix</keyword>
<feature type="transmembrane region" description="Helical" evidence="3">
    <location>
        <begin position="191"/>
        <end position="210"/>
    </location>
</feature>
<feature type="transmembrane region" description="Helical" evidence="3">
    <location>
        <begin position="253"/>
        <end position="276"/>
    </location>
</feature>
<evidence type="ECO:0000259" key="4">
    <source>
        <dbReference type="Pfam" id="PF06738"/>
    </source>
</evidence>
<feature type="transmembrane region" description="Helical" evidence="3">
    <location>
        <begin position="315"/>
        <end position="334"/>
    </location>
</feature>
<name>A0A7Y2M1B8_9MICO</name>
<dbReference type="InterPro" id="IPR051361">
    <property type="entry name" value="ThrE/Ser_Exporter"/>
</dbReference>
<dbReference type="PANTHER" id="PTHR31082:SF4">
    <property type="entry name" value="PHEROMONE-REGULATED MEMBRANE PROTEIN 10"/>
    <property type="match status" value="1"/>
</dbReference>
<accession>A0A7Y2M1B8</accession>
<comment type="caution">
    <text evidence="5">The sequence shown here is derived from an EMBL/GenBank/DDBJ whole genome shotgun (WGS) entry which is preliminary data.</text>
</comment>
<dbReference type="EMBL" id="JABEMB010000012">
    <property type="protein sequence ID" value="NNH04189.1"/>
    <property type="molecule type" value="Genomic_DNA"/>
</dbReference>
<keyword evidence="3" id="KW-0812">Transmembrane</keyword>
<feature type="compositionally biased region" description="Basic and acidic residues" evidence="2">
    <location>
        <begin position="17"/>
        <end position="27"/>
    </location>
</feature>
<feature type="transmembrane region" description="Helical" evidence="3">
    <location>
        <begin position="165"/>
        <end position="184"/>
    </location>
</feature>
<dbReference type="InterPro" id="IPR010619">
    <property type="entry name" value="ThrE-like_N"/>
</dbReference>
<sequence>MTGLLDRVRAAVGALRRRSEPAPRPDPDTAGVPEMLGAVGTSMLASTQATNDVEDTLHQLSRAYDRPDLRTFVLPTLVLVEDPSTTPAHTAIFPAEGTSLRLDQAGGIERLIGRAVDTRMPPRDVVAEAARIRAAPPRFPVAVTILGHTILTLGFGMVLNPTATALPVYVVLGAIVGAIVVFGARVATLSLLLPVFTAFAVTSLTAWLVVPFVDDDPLRLVAPALVSFLPGLTLTVAAVELTSSQVIAGASRMVYGVAQLGLLAFGVFGAITVVGIHVPAATPDTLGWWAPWVGIVLTSAGFALFSVAPRGAIPWILSALVVAYAAQLAGNALLGAELSGFVGAAAVVPAVHLVRRIRTAPPSAVMLTCAYWLLVPGALGFIGITEVAAGAAGALDTVVQTFVSLVAIAIGMMVGAGFSRDMTAVTRAWRHPPSKKRS</sequence>
<protein>
    <submittedName>
        <fullName evidence="5">Threonine/serine exporter family protein</fullName>
    </submittedName>
</protein>
<evidence type="ECO:0000256" key="3">
    <source>
        <dbReference type="SAM" id="Phobius"/>
    </source>
</evidence>
<organism evidence="5 6">
    <name type="scientific">Microbacterium ulmi</name>
    <dbReference type="NCBI Taxonomy" id="179095"/>
    <lineage>
        <taxon>Bacteria</taxon>
        <taxon>Bacillati</taxon>
        <taxon>Actinomycetota</taxon>
        <taxon>Actinomycetes</taxon>
        <taxon>Micrococcales</taxon>
        <taxon>Microbacteriaceae</taxon>
        <taxon>Microbacterium</taxon>
    </lineage>
</organism>
<reference evidence="5 6" key="1">
    <citation type="submission" date="2020-05" db="EMBL/GenBank/DDBJ databases">
        <title>MicrobeNet Type strains.</title>
        <authorList>
            <person name="Nicholson A.C."/>
        </authorList>
    </citation>
    <scope>NUCLEOTIDE SEQUENCE [LARGE SCALE GENOMIC DNA]</scope>
    <source>
        <strain evidence="5 6">JCM 14282</strain>
    </source>
</reference>
<dbReference type="Proteomes" id="UP000543598">
    <property type="component" value="Unassembled WGS sequence"/>
</dbReference>
<feature type="region of interest" description="Disordered" evidence="2">
    <location>
        <begin position="15"/>
        <end position="34"/>
    </location>
</feature>
<comment type="similarity">
    <text evidence="1">Belongs to the ThrE exporter (TC 2.A.79) family.</text>
</comment>
<evidence type="ECO:0000313" key="5">
    <source>
        <dbReference type="EMBL" id="NNH04189.1"/>
    </source>
</evidence>
<evidence type="ECO:0000256" key="1">
    <source>
        <dbReference type="ARBA" id="ARBA00034125"/>
    </source>
</evidence>
<evidence type="ECO:0000256" key="2">
    <source>
        <dbReference type="SAM" id="MobiDB-lite"/>
    </source>
</evidence>